<reference evidence="1 2" key="1">
    <citation type="submission" date="2020-10" db="EMBL/GenBank/DDBJ databases">
        <title>Connecting structure to function with the recovery of over 1000 high-quality activated sludge metagenome-assembled genomes encoding full-length rRNA genes using long-read sequencing.</title>
        <authorList>
            <person name="Singleton C.M."/>
            <person name="Petriglieri F."/>
            <person name="Kristensen J.M."/>
            <person name="Kirkegaard R.H."/>
            <person name="Michaelsen T.Y."/>
            <person name="Andersen M.H."/>
            <person name="Karst S.M."/>
            <person name="Dueholm M.S."/>
            <person name="Nielsen P.H."/>
            <person name="Albertsen M."/>
        </authorList>
    </citation>
    <scope>NUCLEOTIDE SEQUENCE [LARGE SCALE GENOMIC DNA]</scope>
    <source>
        <strain evidence="1">AalE_18-Q3-R2-46_BAT3C.188</strain>
    </source>
</reference>
<dbReference type="SUPFAM" id="SSF54197">
    <property type="entry name" value="HIT-like"/>
    <property type="match status" value="1"/>
</dbReference>
<name>A0A934X5Z9_9MICO</name>
<gene>
    <name evidence="1" type="ORF">IPF40_07450</name>
</gene>
<evidence type="ECO:0000313" key="1">
    <source>
        <dbReference type="EMBL" id="MBK6300878.1"/>
    </source>
</evidence>
<dbReference type="EMBL" id="JADIXZ010000004">
    <property type="protein sequence ID" value="MBK6300878.1"/>
    <property type="molecule type" value="Genomic_DNA"/>
</dbReference>
<evidence type="ECO:0008006" key="3">
    <source>
        <dbReference type="Google" id="ProtNLM"/>
    </source>
</evidence>
<dbReference type="Proteomes" id="UP000718281">
    <property type="component" value="Unassembled WGS sequence"/>
</dbReference>
<proteinExistence type="predicted"/>
<dbReference type="Gene3D" id="3.30.428.10">
    <property type="entry name" value="HIT-like"/>
    <property type="match status" value="1"/>
</dbReference>
<dbReference type="InterPro" id="IPR036265">
    <property type="entry name" value="HIT-like_sf"/>
</dbReference>
<protein>
    <recommendedName>
        <fullName evidence="3">HIT domain-containing protein</fullName>
    </recommendedName>
</protein>
<dbReference type="AlphaFoldDB" id="A0A934X5Z9"/>
<organism evidence="1 2">
    <name type="scientific">Candidatus Phosphoribacter hodrii</name>
    <dbReference type="NCBI Taxonomy" id="2953743"/>
    <lineage>
        <taxon>Bacteria</taxon>
        <taxon>Bacillati</taxon>
        <taxon>Actinomycetota</taxon>
        <taxon>Actinomycetes</taxon>
        <taxon>Micrococcales</taxon>
        <taxon>Dermatophilaceae</taxon>
        <taxon>Candidatus Phosphoribacter</taxon>
    </lineage>
</organism>
<sequence length="213" mass="23071">MPESAQDYYDRILAAADADGRLPLAVEAMPGWDIFPYELDSLRLKPLQPLLEREPDRQGEDPASCRCAQGQPSEGVIWSDEHWTVSAERSGLPITAVLVSREHHDLADLPAELAGEFGRLLVVIAAAIEALPSVGRAHLGRYGDGGAHLHVFLFGRPARAGQFRGSPLLDWEENLPKIPVTVAAENARFVADRIVATYGGRAHTPAAGGPEDR</sequence>
<comment type="caution">
    <text evidence="1">The sequence shown here is derived from an EMBL/GenBank/DDBJ whole genome shotgun (WGS) entry which is preliminary data.</text>
</comment>
<accession>A0A934X5Z9</accession>
<evidence type="ECO:0000313" key="2">
    <source>
        <dbReference type="Proteomes" id="UP000718281"/>
    </source>
</evidence>